<sequence length="54" mass="5946">MAIVVEICEGLSLFVTTLWDLQEMRFAAIFDGVTTVAITVIFATVSCLLALRRP</sequence>
<protein>
    <submittedName>
        <fullName evidence="2">Uncharacterized protein</fullName>
    </submittedName>
</protein>
<keyword evidence="3" id="KW-1185">Reference proteome</keyword>
<reference evidence="2" key="1">
    <citation type="submission" date="2023-07" db="EMBL/GenBank/DDBJ databases">
        <title>draft genome sequence of fig (Ficus carica).</title>
        <authorList>
            <person name="Takahashi T."/>
            <person name="Nishimura K."/>
        </authorList>
    </citation>
    <scope>NUCLEOTIDE SEQUENCE</scope>
</reference>
<dbReference type="EMBL" id="BTGU01000007">
    <property type="protein sequence ID" value="GMN37912.1"/>
    <property type="molecule type" value="Genomic_DNA"/>
</dbReference>
<dbReference type="Proteomes" id="UP001187192">
    <property type="component" value="Unassembled WGS sequence"/>
</dbReference>
<accession>A0AA87ZPX1</accession>
<gene>
    <name evidence="2" type="ORF">TIFTF001_007212</name>
</gene>
<feature type="transmembrane region" description="Helical" evidence="1">
    <location>
        <begin position="26"/>
        <end position="51"/>
    </location>
</feature>
<proteinExistence type="predicted"/>
<keyword evidence="1" id="KW-0472">Membrane</keyword>
<dbReference type="AlphaFoldDB" id="A0AA87ZPX1"/>
<organism evidence="2 3">
    <name type="scientific">Ficus carica</name>
    <name type="common">Common fig</name>
    <dbReference type="NCBI Taxonomy" id="3494"/>
    <lineage>
        <taxon>Eukaryota</taxon>
        <taxon>Viridiplantae</taxon>
        <taxon>Streptophyta</taxon>
        <taxon>Embryophyta</taxon>
        <taxon>Tracheophyta</taxon>
        <taxon>Spermatophyta</taxon>
        <taxon>Magnoliopsida</taxon>
        <taxon>eudicotyledons</taxon>
        <taxon>Gunneridae</taxon>
        <taxon>Pentapetalae</taxon>
        <taxon>rosids</taxon>
        <taxon>fabids</taxon>
        <taxon>Rosales</taxon>
        <taxon>Moraceae</taxon>
        <taxon>Ficeae</taxon>
        <taxon>Ficus</taxon>
    </lineage>
</organism>
<evidence type="ECO:0000313" key="2">
    <source>
        <dbReference type="EMBL" id="GMN37912.1"/>
    </source>
</evidence>
<name>A0AA87ZPX1_FICCA</name>
<keyword evidence="1" id="KW-0812">Transmembrane</keyword>
<evidence type="ECO:0000313" key="3">
    <source>
        <dbReference type="Proteomes" id="UP001187192"/>
    </source>
</evidence>
<keyword evidence="1" id="KW-1133">Transmembrane helix</keyword>
<evidence type="ECO:0000256" key="1">
    <source>
        <dbReference type="SAM" id="Phobius"/>
    </source>
</evidence>
<comment type="caution">
    <text evidence="2">The sequence shown here is derived from an EMBL/GenBank/DDBJ whole genome shotgun (WGS) entry which is preliminary data.</text>
</comment>